<dbReference type="SMR" id="A0A445E9I3"/>
<sequence>MMIMEYLALLIISFVSISIIIHHIFFKSKLGIRAHKSTKFPPGPKPLPIIGNILELGTQPHQALAKLSQTYGPIMTLKLGTITTIVISSPMLAKQILQKYDQIFSYRTIPDTVKALDHHMYSVGWLPPSTQWRILRRVCATKVFSPLKLDSTEVLRQKKLRELMDFVKVKSEKGEVLNFSEICFTTVLNFISNAFFSMDLAHYDSSKTQEFKDIIWGIGEESGRPNVVDFFPFLRFLDPQGARARMTKYTEKLIAFVDGLIEERLNLKALEMETTNKRGKDVLDSVLEVMLEDNSQVTRLHVVHLFLILFMAGVDSTSMTIEWAMTELLRNPEKLEKLRKELHCVLGKDEQNLEQIEESHISKLPFLRAVVKETLRLHPPAPLLAPHKALEDVEIAGFMIPKNAQILVNVWAMGKDSSIWEHQNEFMPERFLDSKIDIHGHDFELIPFGAGRRICPGLPLGYRSVHIALATLLNGYDWKLANGQKSKDLDMSEKFGLTLHKAQPLQAIPIKSQQ</sequence>
<accession>A0A445E9I3</accession>
<dbReference type="CDD" id="cd11073">
    <property type="entry name" value="CYP76-like"/>
    <property type="match status" value="1"/>
</dbReference>
<dbReference type="Proteomes" id="UP000289738">
    <property type="component" value="Chromosome A02"/>
</dbReference>
<evidence type="ECO:0000256" key="4">
    <source>
        <dbReference type="ARBA" id="ARBA00023004"/>
    </source>
</evidence>
<dbReference type="Gramene" id="arahy.Tifrunner.gnm2.ann2.Ah12g388000.1">
    <property type="protein sequence ID" value="arahy.Tifrunner.gnm2.ann2.Ah12g388000.1-CDS"/>
    <property type="gene ID" value="arahy.Tifrunner.gnm2.ann2.Ah12g388000"/>
</dbReference>
<dbReference type="PRINTS" id="PR00385">
    <property type="entry name" value="P450"/>
</dbReference>
<evidence type="ECO:0000256" key="7">
    <source>
        <dbReference type="SAM" id="Phobius"/>
    </source>
</evidence>
<dbReference type="FunFam" id="1.10.630.10:FF:000007">
    <property type="entry name" value="Cytochrome P450 76C4"/>
    <property type="match status" value="1"/>
</dbReference>
<evidence type="ECO:0008006" key="10">
    <source>
        <dbReference type="Google" id="ProtNLM"/>
    </source>
</evidence>
<keyword evidence="7" id="KW-0812">Transmembrane</keyword>
<dbReference type="AlphaFoldDB" id="A0A445E9I3"/>
<keyword evidence="4 5" id="KW-0408">Iron</keyword>
<comment type="similarity">
    <text evidence="1 6">Belongs to the cytochrome P450 family.</text>
</comment>
<evidence type="ECO:0000256" key="6">
    <source>
        <dbReference type="RuleBase" id="RU000461"/>
    </source>
</evidence>
<keyword evidence="6" id="KW-0503">Monooxygenase</keyword>
<keyword evidence="7" id="KW-0472">Membrane</keyword>
<feature type="transmembrane region" description="Helical" evidence="7">
    <location>
        <begin position="6"/>
        <end position="26"/>
    </location>
</feature>
<keyword evidence="9" id="KW-1185">Reference proteome</keyword>
<dbReference type="EMBL" id="SDMP01000002">
    <property type="protein sequence ID" value="RYR72088.1"/>
    <property type="molecule type" value="Genomic_DNA"/>
</dbReference>
<gene>
    <name evidence="8" type="ORF">Ahy_A02g006288</name>
</gene>
<evidence type="ECO:0000313" key="8">
    <source>
        <dbReference type="EMBL" id="RYR72088.1"/>
    </source>
</evidence>
<dbReference type="GO" id="GO:0005506">
    <property type="term" value="F:iron ion binding"/>
    <property type="evidence" value="ECO:0007669"/>
    <property type="project" value="InterPro"/>
</dbReference>
<dbReference type="GO" id="GO:0004497">
    <property type="term" value="F:monooxygenase activity"/>
    <property type="evidence" value="ECO:0007669"/>
    <property type="project" value="UniProtKB-KW"/>
</dbReference>
<proteinExistence type="inferred from homology"/>
<dbReference type="PROSITE" id="PS00086">
    <property type="entry name" value="CYTOCHROME_P450"/>
    <property type="match status" value="1"/>
</dbReference>
<dbReference type="PANTHER" id="PTHR47950:SF30">
    <property type="entry name" value="CYTOCHROME P450 FAMILY PROTEIN"/>
    <property type="match status" value="1"/>
</dbReference>
<organism evidence="8 9">
    <name type="scientific">Arachis hypogaea</name>
    <name type="common">Peanut</name>
    <dbReference type="NCBI Taxonomy" id="3818"/>
    <lineage>
        <taxon>Eukaryota</taxon>
        <taxon>Viridiplantae</taxon>
        <taxon>Streptophyta</taxon>
        <taxon>Embryophyta</taxon>
        <taxon>Tracheophyta</taxon>
        <taxon>Spermatophyta</taxon>
        <taxon>Magnoliopsida</taxon>
        <taxon>eudicotyledons</taxon>
        <taxon>Gunneridae</taxon>
        <taxon>Pentapetalae</taxon>
        <taxon>rosids</taxon>
        <taxon>fabids</taxon>
        <taxon>Fabales</taxon>
        <taxon>Fabaceae</taxon>
        <taxon>Papilionoideae</taxon>
        <taxon>50 kb inversion clade</taxon>
        <taxon>dalbergioids sensu lato</taxon>
        <taxon>Dalbergieae</taxon>
        <taxon>Pterocarpus clade</taxon>
        <taxon>Arachis</taxon>
    </lineage>
</organism>
<keyword evidence="3 6" id="KW-0560">Oxidoreductase</keyword>
<evidence type="ECO:0000256" key="1">
    <source>
        <dbReference type="ARBA" id="ARBA00010617"/>
    </source>
</evidence>
<dbReference type="InterPro" id="IPR017972">
    <property type="entry name" value="Cyt_P450_CS"/>
</dbReference>
<protein>
    <recommendedName>
        <fullName evidence="10">Cytochrome P450</fullName>
    </recommendedName>
</protein>
<evidence type="ECO:0000256" key="2">
    <source>
        <dbReference type="ARBA" id="ARBA00022723"/>
    </source>
</evidence>
<dbReference type="Gene3D" id="1.10.630.10">
    <property type="entry name" value="Cytochrome P450"/>
    <property type="match status" value="1"/>
</dbReference>
<dbReference type="InterPro" id="IPR001128">
    <property type="entry name" value="Cyt_P450"/>
</dbReference>
<feature type="binding site" description="axial binding residue" evidence="5">
    <location>
        <position position="455"/>
    </location>
    <ligand>
        <name>heme</name>
        <dbReference type="ChEBI" id="CHEBI:30413"/>
    </ligand>
    <ligandPart>
        <name>Fe</name>
        <dbReference type="ChEBI" id="CHEBI:18248"/>
    </ligandPart>
</feature>
<keyword evidence="5 6" id="KW-0349">Heme</keyword>
<evidence type="ECO:0000256" key="5">
    <source>
        <dbReference type="PIRSR" id="PIRSR602401-1"/>
    </source>
</evidence>
<dbReference type="STRING" id="3818.A0A445E9I3"/>
<dbReference type="Pfam" id="PF00067">
    <property type="entry name" value="p450"/>
    <property type="match status" value="1"/>
</dbReference>
<keyword evidence="2 5" id="KW-0479">Metal-binding</keyword>
<name>A0A445E9I3_ARAHY</name>
<evidence type="ECO:0000256" key="3">
    <source>
        <dbReference type="ARBA" id="ARBA00023002"/>
    </source>
</evidence>
<comment type="cofactor">
    <cofactor evidence="5">
        <name>heme</name>
        <dbReference type="ChEBI" id="CHEBI:30413"/>
    </cofactor>
</comment>
<dbReference type="InterPro" id="IPR036396">
    <property type="entry name" value="Cyt_P450_sf"/>
</dbReference>
<dbReference type="GO" id="GO:0020037">
    <property type="term" value="F:heme binding"/>
    <property type="evidence" value="ECO:0007669"/>
    <property type="project" value="InterPro"/>
</dbReference>
<evidence type="ECO:0000313" key="9">
    <source>
        <dbReference type="Proteomes" id="UP000289738"/>
    </source>
</evidence>
<dbReference type="InterPro" id="IPR002401">
    <property type="entry name" value="Cyt_P450_E_grp-I"/>
</dbReference>
<comment type="caution">
    <text evidence="8">The sequence shown here is derived from an EMBL/GenBank/DDBJ whole genome shotgun (WGS) entry which is preliminary data.</text>
</comment>
<dbReference type="OrthoDB" id="3705915at2759"/>
<dbReference type="GO" id="GO:0016705">
    <property type="term" value="F:oxidoreductase activity, acting on paired donors, with incorporation or reduction of molecular oxygen"/>
    <property type="evidence" value="ECO:0007669"/>
    <property type="project" value="InterPro"/>
</dbReference>
<keyword evidence="7" id="KW-1133">Transmembrane helix</keyword>
<reference evidence="8 9" key="1">
    <citation type="submission" date="2019-01" db="EMBL/GenBank/DDBJ databases">
        <title>Sequencing of cultivated peanut Arachis hypogaea provides insights into genome evolution and oil improvement.</title>
        <authorList>
            <person name="Chen X."/>
        </authorList>
    </citation>
    <scope>NUCLEOTIDE SEQUENCE [LARGE SCALE GENOMIC DNA]</scope>
    <source>
        <strain evidence="9">cv. Fuhuasheng</strain>
        <tissue evidence="8">Leaves</tissue>
    </source>
</reference>
<dbReference type="PRINTS" id="PR00463">
    <property type="entry name" value="EP450I"/>
</dbReference>
<dbReference type="PANTHER" id="PTHR47950">
    <property type="entry name" value="CYTOCHROME P450, FAMILY 76, SUBFAMILY C, POLYPEPTIDE 5-RELATED"/>
    <property type="match status" value="1"/>
</dbReference>
<dbReference type="SUPFAM" id="SSF48264">
    <property type="entry name" value="Cytochrome P450"/>
    <property type="match status" value="1"/>
</dbReference>